<evidence type="ECO:0000313" key="1">
    <source>
        <dbReference type="EMBL" id="EGO26094.1"/>
    </source>
</evidence>
<protein>
    <submittedName>
        <fullName evidence="1">Uncharacterized protein</fullName>
    </submittedName>
</protein>
<name>F8NQG4_SERL9</name>
<organism>
    <name type="scientific">Serpula lacrymans var. lacrymans (strain S7.9)</name>
    <name type="common">Dry rot fungus</name>
    <dbReference type="NCBI Taxonomy" id="578457"/>
    <lineage>
        <taxon>Eukaryota</taxon>
        <taxon>Fungi</taxon>
        <taxon>Dikarya</taxon>
        <taxon>Basidiomycota</taxon>
        <taxon>Agaricomycotina</taxon>
        <taxon>Agaricomycetes</taxon>
        <taxon>Agaricomycetidae</taxon>
        <taxon>Boletales</taxon>
        <taxon>Coniophorineae</taxon>
        <taxon>Serpulaceae</taxon>
        <taxon>Serpula</taxon>
    </lineage>
</organism>
<dbReference type="KEGG" id="sla:SERLADRAFT_462778"/>
<dbReference type="HOGENOM" id="CLU_816654_0_0_1"/>
<dbReference type="RefSeq" id="XP_007316267.1">
    <property type="nucleotide sequence ID" value="XM_007316205.1"/>
</dbReference>
<dbReference type="OrthoDB" id="2840902at2759"/>
<dbReference type="Proteomes" id="UP000008064">
    <property type="component" value="Unassembled WGS sequence"/>
</dbReference>
<sequence length="370" mass="40132">MSNPSTFTPVYQSGSGIGGFNLLSPADISFAFDYDHSGRLDHIVLYQPGAGTIWILKRDGAIFSAVYAQGAPGNGIGGYDLASTADRVFAFDYDHSGKLDHLVLYRPSTGIVWILKNDKGVFSPVFQSNTGIGGFNLLSPDDRALAFDYDHSGKLDHLLFYQPGAGTAWILKNVKGVFSAVYAQGAPGNGIGGYDLGSTADRIIAFDYEHCEKLDHLVLYRPNTGIVWILKNDKGTFSPVYSSNSGIGGFNLLSPNDHAFAFDYNKDHKLDHLTFYQPGAGTIWILKNDKGVFSPVYAQGAPGVGIGGYDLASTADRVYAYDYGDAEPGSKSGKDDGKKHHGGNDHLVLYRPNTGIIWILKNDNPRDNRK</sequence>
<gene>
    <name evidence="1" type="ORF">SERLADRAFT_462778</name>
</gene>
<reference evidence="1" key="1">
    <citation type="submission" date="2011-04" db="EMBL/GenBank/DDBJ databases">
        <title>Evolution of plant cell wall degrading machinery underlies the functional diversity of forest fungi.</title>
        <authorList>
            <consortium name="US DOE Joint Genome Institute (JGI-PGF)"/>
            <person name="Eastwood D.C."/>
            <person name="Floudas D."/>
            <person name="Binder M."/>
            <person name="Majcherczyk A."/>
            <person name="Schneider P."/>
            <person name="Aerts A."/>
            <person name="Asiegbu F.O."/>
            <person name="Baker S.E."/>
            <person name="Barry K."/>
            <person name="Bendiksby M."/>
            <person name="Blumentritt M."/>
            <person name="Coutinho P.M."/>
            <person name="Cullen D."/>
            <person name="Cullen D."/>
            <person name="Gathman A."/>
            <person name="Goodell B."/>
            <person name="Henrissat B."/>
            <person name="Ihrmark K."/>
            <person name="Kauserud H."/>
            <person name="Kohler A."/>
            <person name="LaButti K."/>
            <person name="Lapidus A."/>
            <person name="Lavin J.L."/>
            <person name="Lee Y.-H."/>
            <person name="Lindquist E."/>
            <person name="Lilly W."/>
            <person name="Lucas S."/>
            <person name="Morin E."/>
            <person name="Murat C."/>
            <person name="Oguiza J.A."/>
            <person name="Park J."/>
            <person name="Pisabarro A.G."/>
            <person name="Riley R."/>
            <person name="Rosling A."/>
            <person name="Salamov A."/>
            <person name="Schmidt O."/>
            <person name="Schmutz J."/>
            <person name="Skrede I."/>
            <person name="Stenlid J."/>
            <person name="Wiebenga A."/>
            <person name="Xie X."/>
            <person name="Kues U."/>
            <person name="Hibbett D.S."/>
            <person name="Hoffmeister D."/>
            <person name="Hogberg N."/>
            <person name="Martin F."/>
            <person name="Grigoriev I.V."/>
            <person name="Watkinson S.C."/>
        </authorList>
    </citation>
    <scope>NUCLEOTIDE SEQUENCE</scope>
    <source>
        <strain evidence="1">S7.9</strain>
    </source>
</reference>
<dbReference type="GeneID" id="18818431"/>
<dbReference type="SUPFAM" id="SSF69318">
    <property type="entry name" value="Integrin alpha N-terminal domain"/>
    <property type="match status" value="1"/>
</dbReference>
<proteinExistence type="predicted"/>
<accession>F8NQG4</accession>
<dbReference type="AlphaFoldDB" id="F8NQG4"/>
<dbReference type="InterPro" id="IPR028994">
    <property type="entry name" value="Integrin_alpha_N"/>
</dbReference>
<dbReference type="EMBL" id="GL945432">
    <property type="protein sequence ID" value="EGO26094.1"/>
    <property type="molecule type" value="Genomic_DNA"/>
</dbReference>